<dbReference type="PANTHER" id="PTHR10174:SF208">
    <property type="entry name" value="CRAL-TRIO DOMAIN-CONTAINING PROTEIN DDB_G0278031"/>
    <property type="match status" value="1"/>
</dbReference>
<dbReference type="CDD" id="cd00170">
    <property type="entry name" value="SEC14"/>
    <property type="match status" value="1"/>
</dbReference>
<dbReference type="SUPFAM" id="SSF52087">
    <property type="entry name" value="CRAL/TRIO domain"/>
    <property type="match status" value="1"/>
</dbReference>
<dbReference type="InterPro" id="IPR036865">
    <property type="entry name" value="CRAL-TRIO_dom_sf"/>
</dbReference>
<dbReference type="GO" id="GO:1902936">
    <property type="term" value="F:phosphatidylinositol bisphosphate binding"/>
    <property type="evidence" value="ECO:0007669"/>
    <property type="project" value="TreeGrafter"/>
</dbReference>
<evidence type="ECO:0000256" key="1">
    <source>
        <dbReference type="SAM" id="MobiDB-lite"/>
    </source>
</evidence>
<feature type="region of interest" description="Disordered" evidence="1">
    <location>
        <begin position="289"/>
        <end position="325"/>
    </location>
</feature>
<evidence type="ECO:0000313" key="4">
    <source>
        <dbReference type="Proteomes" id="UP000807504"/>
    </source>
</evidence>
<dbReference type="AlphaFoldDB" id="A0A8T0ES03"/>
<dbReference type="Proteomes" id="UP000807504">
    <property type="component" value="Unassembled WGS sequence"/>
</dbReference>
<dbReference type="OrthoDB" id="6430780at2759"/>
<dbReference type="EMBL" id="JABXBU010002072">
    <property type="protein sequence ID" value="KAF8778722.1"/>
    <property type="molecule type" value="Genomic_DNA"/>
</dbReference>
<dbReference type="Gene3D" id="1.10.8.20">
    <property type="entry name" value="N-terminal domain of phosphatidylinositol transfer protein sec14p"/>
    <property type="match status" value="1"/>
</dbReference>
<protein>
    <submittedName>
        <fullName evidence="3">Alpha-tocopherol transfer protein-like like protein</fullName>
    </submittedName>
</protein>
<dbReference type="OMA" id="LIQLDNW"/>
<dbReference type="InterPro" id="IPR001251">
    <property type="entry name" value="CRAL-TRIO_dom"/>
</dbReference>
<dbReference type="Pfam" id="PF03765">
    <property type="entry name" value="CRAL_TRIO_N"/>
    <property type="match status" value="1"/>
</dbReference>
<keyword evidence="4" id="KW-1185">Reference proteome</keyword>
<comment type="caution">
    <text evidence="3">The sequence shown here is derived from an EMBL/GenBank/DDBJ whole genome shotgun (WGS) entry which is preliminary data.</text>
</comment>
<dbReference type="Gene3D" id="1.20.5.1200">
    <property type="entry name" value="Alpha-tocopherol transfer"/>
    <property type="match status" value="1"/>
</dbReference>
<dbReference type="InterPro" id="IPR011074">
    <property type="entry name" value="CRAL/TRIO_N_dom"/>
</dbReference>
<evidence type="ECO:0000259" key="2">
    <source>
        <dbReference type="PROSITE" id="PS50191"/>
    </source>
</evidence>
<accession>A0A8T0ES03</accession>
<dbReference type="PRINTS" id="PR00180">
    <property type="entry name" value="CRETINALDHBP"/>
</dbReference>
<dbReference type="GO" id="GO:0016020">
    <property type="term" value="C:membrane"/>
    <property type="evidence" value="ECO:0007669"/>
    <property type="project" value="TreeGrafter"/>
</dbReference>
<dbReference type="Gene3D" id="3.40.525.10">
    <property type="entry name" value="CRAL-TRIO lipid binding domain"/>
    <property type="match status" value="1"/>
</dbReference>
<dbReference type="Pfam" id="PF00650">
    <property type="entry name" value="CRAL_TRIO"/>
    <property type="match status" value="1"/>
</dbReference>
<dbReference type="InterPro" id="IPR036273">
    <property type="entry name" value="CRAL/TRIO_N_dom_sf"/>
</dbReference>
<proteinExistence type="predicted"/>
<reference evidence="3" key="2">
    <citation type="submission" date="2020-06" db="EMBL/GenBank/DDBJ databases">
        <authorList>
            <person name="Sheffer M."/>
        </authorList>
    </citation>
    <scope>NUCLEOTIDE SEQUENCE</scope>
</reference>
<organism evidence="3 4">
    <name type="scientific">Argiope bruennichi</name>
    <name type="common">Wasp spider</name>
    <name type="synonym">Aranea bruennichi</name>
    <dbReference type="NCBI Taxonomy" id="94029"/>
    <lineage>
        <taxon>Eukaryota</taxon>
        <taxon>Metazoa</taxon>
        <taxon>Ecdysozoa</taxon>
        <taxon>Arthropoda</taxon>
        <taxon>Chelicerata</taxon>
        <taxon>Arachnida</taxon>
        <taxon>Araneae</taxon>
        <taxon>Araneomorphae</taxon>
        <taxon>Entelegynae</taxon>
        <taxon>Araneoidea</taxon>
        <taxon>Araneidae</taxon>
        <taxon>Argiope</taxon>
    </lineage>
</organism>
<gene>
    <name evidence="3" type="ORF">HNY73_015418</name>
</gene>
<feature type="domain" description="CRAL-TRIO" evidence="2">
    <location>
        <begin position="108"/>
        <end position="269"/>
    </location>
</feature>
<name>A0A8T0ES03_ARGBR</name>
<feature type="compositionally biased region" description="Basic and acidic residues" evidence="1">
    <location>
        <begin position="289"/>
        <end position="299"/>
    </location>
</feature>
<reference evidence="3" key="1">
    <citation type="journal article" date="2020" name="bioRxiv">
        <title>Chromosome-level reference genome of the European wasp spider Argiope bruennichi: a resource for studies on range expansion and evolutionary adaptation.</title>
        <authorList>
            <person name="Sheffer M.M."/>
            <person name="Hoppe A."/>
            <person name="Krehenwinkel H."/>
            <person name="Uhl G."/>
            <person name="Kuss A.W."/>
            <person name="Jensen L."/>
            <person name="Jensen C."/>
            <person name="Gillespie R.G."/>
            <person name="Hoff K.J."/>
            <person name="Prost S."/>
        </authorList>
    </citation>
    <scope>NUCLEOTIDE SEQUENCE</scope>
</reference>
<dbReference type="SUPFAM" id="SSF46938">
    <property type="entry name" value="CRAL/TRIO N-terminal domain"/>
    <property type="match status" value="1"/>
</dbReference>
<dbReference type="SMART" id="SM00516">
    <property type="entry name" value="SEC14"/>
    <property type="match status" value="1"/>
</dbReference>
<evidence type="ECO:0000313" key="3">
    <source>
        <dbReference type="EMBL" id="KAF8778722.1"/>
    </source>
</evidence>
<dbReference type="PROSITE" id="PS50191">
    <property type="entry name" value="CRAL_TRIO"/>
    <property type="match status" value="1"/>
</dbReference>
<dbReference type="SMART" id="SM01100">
    <property type="entry name" value="CRAL_TRIO_N"/>
    <property type="match status" value="1"/>
</dbReference>
<sequence>MFIRDPKTAKIGEEILPFEIDTIPEYFLKKAEAELGESTEKKMQGLREIRELAQNDKHTRNYEFDDDFLIQYLRARKYNATRAFTQLKALVQLKKKNPQIFTDFNFEKTSKTINDKTITLLPWRCQDGCAILLIQLDNWYPETFPVEEVKRACAVWLMQSLREPMTQINGFKAILDVKSNPFRHLRHCTPNNIWLIYHGSQECVPGRYKEVHIVNTSATFKAAWFIIKSFMSDKLKKRIIFHNNSKTLINYFPKEILPTQYGGELEKYDMTSWLRKAMAPEKLALIGGTRRESVSDPRRDSHHRRESNCFNWRRESNSSRRSSKA</sequence>
<dbReference type="PANTHER" id="PTHR10174">
    <property type="entry name" value="ALPHA-TOCOPHEROL TRANSFER PROTEIN-RELATED"/>
    <property type="match status" value="1"/>
</dbReference>